<dbReference type="Pfam" id="PF13927">
    <property type="entry name" value="Ig_3"/>
    <property type="match status" value="1"/>
</dbReference>
<dbReference type="InterPro" id="IPR003598">
    <property type="entry name" value="Ig_sub2"/>
</dbReference>
<feature type="domain" description="Ig-like" evidence="3">
    <location>
        <begin position="132"/>
        <end position="225"/>
    </location>
</feature>
<dbReference type="OrthoDB" id="9355041at2759"/>
<comment type="caution">
    <text evidence="4">The sequence shown here is derived from an EMBL/GenBank/DDBJ whole genome shotgun (WGS) entry which is preliminary data.</text>
</comment>
<dbReference type="SMART" id="SM00406">
    <property type="entry name" value="IGv"/>
    <property type="match status" value="1"/>
</dbReference>
<feature type="domain" description="Ig-like" evidence="3">
    <location>
        <begin position="35"/>
        <end position="127"/>
    </location>
</feature>
<dbReference type="FunFam" id="2.60.40.10:FF:000107">
    <property type="entry name" value="Myosin, light chain kinase a"/>
    <property type="match status" value="1"/>
</dbReference>
<organism evidence="4 5">
    <name type="scientific">Danaus chrysippus</name>
    <name type="common">African queen</name>
    <dbReference type="NCBI Taxonomy" id="151541"/>
    <lineage>
        <taxon>Eukaryota</taxon>
        <taxon>Metazoa</taxon>
        <taxon>Ecdysozoa</taxon>
        <taxon>Arthropoda</taxon>
        <taxon>Hexapoda</taxon>
        <taxon>Insecta</taxon>
        <taxon>Pterygota</taxon>
        <taxon>Neoptera</taxon>
        <taxon>Endopterygota</taxon>
        <taxon>Lepidoptera</taxon>
        <taxon>Glossata</taxon>
        <taxon>Ditrysia</taxon>
        <taxon>Papilionoidea</taxon>
        <taxon>Nymphalidae</taxon>
        <taxon>Danainae</taxon>
        <taxon>Danaini</taxon>
        <taxon>Danaina</taxon>
        <taxon>Danaus</taxon>
        <taxon>Anosia</taxon>
    </lineage>
</organism>
<dbReference type="SMART" id="SM00060">
    <property type="entry name" value="FN3"/>
    <property type="match status" value="1"/>
</dbReference>
<dbReference type="InterPro" id="IPR050964">
    <property type="entry name" value="Striated_Muscle_Regulatory"/>
</dbReference>
<dbReference type="PANTHER" id="PTHR13817">
    <property type="entry name" value="TITIN"/>
    <property type="match status" value="1"/>
</dbReference>
<keyword evidence="2" id="KW-0393">Immunoglobulin domain</keyword>
<protein>
    <submittedName>
        <fullName evidence="4">(African queen) hypothetical protein</fullName>
    </submittedName>
</protein>
<dbReference type="InterPro" id="IPR013783">
    <property type="entry name" value="Ig-like_fold"/>
</dbReference>
<dbReference type="SUPFAM" id="SSF49265">
    <property type="entry name" value="Fibronectin type III"/>
    <property type="match status" value="1"/>
</dbReference>
<keyword evidence="5" id="KW-1185">Reference proteome</keyword>
<dbReference type="InterPro" id="IPR003961">
    <property type="entry name" value="FN3_dom"/>
</dbReference>
<reference evidence="4" key="1">
    <citation type="submission" date="2021-09" db="EMBL/GenBank/DDBJ databases">
        <authorList>
            <person name="Martin H S."/>
        </authorList>
    </citation>
    <scope>NUCLEOTIDE SEQUENCE</scope>
</reference>
<name>A0A8J2R3L7_9NEOP</name>
<dbReference type="Pfam" id="PF07679">
    <property type="entry name" value="I-set"/>
    <property type="match status" value="1"/>
</dbReference>
<dbReference type="CDD" id="cd00096">
    <property type="entry name" value="Ig"/>
    <property type="match status" value="1"/>
</dbReference>
<evidence type="ECO:0000256" key="2">
    <source>
        <dbReference type="ARBA" id="ARBA00023319"/>
    </source>
</evidence>
<evidence type="ECO:0000259" key="3">
    <source>
        <dbReference type="PROSITE" id="PS50835"/>
    </source>
</evidence>
<dbReference type="InterPro" id="IPR013106">
    <property type="entry name" value="Ig_V-set"/>
</dbReference>
<dbReference type="GO" id="GO:0009653">
    <property type="term" value="P:anatomical structure morphogenesis"/>
    <property type="evidence" value="ECO:0007669"/>
    <property type="project" value="UniProtKB-ARBA"/>
</dbReference>
<dbReference type="GO" id="GO:0030154">
    <property type="term" value="P:cell differentiation"/>
    <property type="evidence" value="ECO:0007669"/>
    <property type="project" value="UniProtKB-ARBA"/>
</dbReference>
<dbReference type="AlphaFoldDB" id="A0A8J2R3L7"/>
<dbReference type="SUPFAM" id="SSF48726">
    <property type="entry name" value="Immunoglobulin"/>
    <property type="match status" value="3"/>
</dbReference>
<dbReference type="InterPro" id="IPR007110">
    <property type="entry name" value="Ig-like_dom"/>
</dbReference>
<dbReference type="CDD" id="cd00063">
    <property type="entry name" value="FN3"/>
    <property type="match status" value="1"/>
</dbReference>
<evidence type="ECO:0000313" key="5">
    <source>
        <dbReference type="Proteomes" id="UP000789524"/>
    </source>
</evidence>
<evidence type="ECO:0000313" key="4">
    <source>
        <dbReference type="EMBL" id="CAG9578915.1"/>
    </source>
</evidence>
<dbReference type="Proteomes" id="UP000789524">
    <property type="component" value="Unassembled WGS sequence"/>
</dbReference>
<dbReference type="InterPro" id="IPR013098">
    <property type="entry name" value="Ig_I-set"/>
</dbReference>
<dbReference type="Gene3D" id="2.60.40.10">
    <property type="entry name" value="Immunoglobulins"/>
    <property type="match status" value="4"/>
</dbReference>
<keyword evidence="1" id="KW-0677">Repeat</keyword>
<evidence type="ECO:0000256" key="1">
    <source>
        <dbReference type="ARBA" id="ARBA00022737"/>
    </source>
</evidence>
<dbReference type="InterPro" id="IPR036116">
    <property type="entry name" value="FN3_sf"/>
</dbReference>
<dbReference type="InterPro" id="IPR036179">
    <property type="entry name" value="Ig-like_dom_sf"/>
</dbReference>
<dbReference type="InterPro" id="IPR003599">
    <property type="entry name" value="Ig_sub"/>
</dbReference>
<dbReference type="EMBL" id="CAKASE010000078">
    <property type="protein sequence ID" value="CAG9578915.1"/>
    <property type="molecule type" value="Genomic_DNA"/>
</dbReference>
<dbReference type="PANTHER" id="PTHR13817:SF166">
    <property type="entry name" value="NEURONAL IGCAM-RELATED"/>
    <property type="match status" value="1"/>
</dbReference>
<proteinExistence type="predicted"/>
<gene>
    <name evidence="4" type="ORF">DCHRY22_LOCUS12931</name>
</gene>
<dbReference type="SMART" id="SM00409">
    <property type="entry name" value="IG"/>
    <property type="match status" value="3"/>
</dbReference>
<dbReference type="PROSITE" id="PS50835">
    <property type="entry name" value="IG_LIKE"/>
    <property type="match status" value="3"/>
</dbReference>
<sequence>MDGTQHYDEVVHFVTVASNSGHFSPLTAETEDGAPFLHVMAKSSVFNVGEKKAIYCKGLNLPERIDWVSPSDEVVEIRSSRNTRVYVERHKNDTLSSSLVPLIFHSIKIKDSGNWTCKAGNLNETIEILVGEKVSLSERQETLEGEETKSVKLDCVAKGYPAPVVQWYKDSVSIVDDHKKFIVRKKDNNYQLEIKNLTHQDTGEYMCKVTQKALSYYTYKRVLLSVQHKPILINEATNEVYYTKYRTEEVYAILNETKNITCSALAYPPPTYTWSRRRNNFDDDPINEEDTIHSADGTSSVLVLRMYNESNLGEYKCAAKNDKGHVSVVFHVSLGNKPNPPDFIALASRTKTELTFNVSCSTCNMAIEEEDKSQDPENLTVLGYSFQLVRAQEGYLPDWAAATEFEINFENYNESLFTVGPLQNETTYHVRVRTRNAAGYSEWVELSTTVTTDFAIKLTASIILMFVTLFITRCY</sequence>
<accession>A0A8J2R3L7</accession>
<feature type="domain" description="Ig-like" evidence="3">
    <location>
        <begin position="230"/>
        <end position="333"/>
    </location>
</feature>
<dbReference type="SMART" id="SM00408">
    <property type="entry name" value="IGc2"/>
    <property type="match status" value="2"/>
</dbReference>